<organism evidence="2 3">
    <name type="scientific">Ancylostoma ceylanicum</name>
    <dbReference type="NCBI Taxonomy" id="53326"/>
    <lineage>
        <taxon>Eukaryota</taxon>
        <taxon>Metazoa</taxon>
        <taxon>Ecdysozoa</taxon>
        <taxon>Nematoda</taxon>
        <taxon>Chromadorea</taxon>
        <taxon>Rhabditida</taxon>
        <taxon>Rhabditina</taxon>
        <taxon>Rhabditomorpha</taxon>
        <taxon>Strongyloidea</taxon>
        <taxon>Ancylostomatidae</taxon>
        <taxon>Ancylostomatinae</taxon>
        <taxon>Ancylostoma</taxon>
    </lineage>
</organism>
<dbReference type="EMBL" id="JARK01001595">
    <property type="protein sequence ID" value="EYB87653.1"/>
    <property type="molecule type" value="Genomic_DNA"/>
</dbReference>
<protein>
    <recommendedName>
        <fullName evidence="4">C2H2-type domain-containing protein</fullName>
    </recommendedName>
</protein>
<feature type="region of interest" description="Disordered" evidence="1">
    <location>
        <begin position="219"/>
        <end position="251"/>
    </location>
</feature>
<dbReference type="Proteomes" id="UP000024635">
    <property type="component" value="Unassembled WGS sequence"/>
</dbReference>
<dbReference type="PANTHER" id="PTHR36945:SF2">
    <property type="entry name" value="C2H2-TYPE DOMAIN-CONTAINING PROTEIN"/>
    <property type="match status" value="1"/>
</dbReference>
<dbReference type="GO" id="GO:0045132">
    <property type="term" value="P:meiotic chromosome segregation"/>
    <property type="evidence" value="ECO:0007669"/>
    <property type="project" value="TreeGrafter"/>
</dbReference>
<dbReference type="InterPro" id="IPR053360">
    <property type="entry name" value="Zinc_finger_domain"/>
</dbReference>
<dbReference type="PANTHER" id="PTHR36945">
    <property type="entry name" value="HIGH INCIDENCE OF MALES (INCREASED X CHROMOSOME LOSS)-RELATED-RELATED"/>
    <property type="match status" value="1"/>
</dbReference>
<name>A0A016SAG2_9BILA</name>
<reference evidence="3" key="1">
    <citation type="journal article" date="2015" name="Nat. Genet.">
        <title>The genome and transcriptome of the zoonotic hookworm Ancylostoma ceylanicum identify infection-specific gene families.</title>
        <authorList>
            <person name="Schwarz E.M."/>
            <person name="Hu Y."/>
            <person name="Antoshechkin I."/>
            <person name="Miller M.M."/>
            <person name="Sternberg P.W."/>
            <person name="Aroian R.V."/>
        </authorList>
    </citation>
    <scope>NUCLEOTIDE SEQUENCE</scope>
    <source>
        <strain evidence="3">HY135</strain>
    </source>
</reference>
<gene>
    <name evidence="2" type="primary">Acey_s0259.g498</name>
    <name evidence="2" type="ORF">Y032_0259g498</name>
</gene>
<keyword evidence="3" id="KW-1185">Reference proteome</keyword>
<dbReference type="AlphaFoldDB" id="A0A016SAG2"/>
<sequence>MFKRSYFSVMEDGDTMLTPAGGASLQPRSHVQVNIYGTTVDALRRRGVDLERLISSLGCHCVVMDVPEIPCEAPDLVSVTSSQGSSSTVTNDVWVRDESNRSGRVPTANGVAMELPVSLDSNFSWFSSNCVLLLVNQQLLEGERHEPEAQSCTPIAELSPDSFIDLNIFSSLKPAAGASSVDCGAKPSSLPMTDQAANSFFENVRVKVEPCEPKVPCVQVGPPLQAEPPSGRSSRKRTPRLSFSPRESPEVMRKRKMRIMSNYRTTLKASAREYQCRIPGCGKILHFKQSCRRQGLDHVRSHFPKKTRRCKRCDYSGITNASVYNHHSSCHANEPYPGPLAAETTEDLQELQRLFNQAFPG</sequence>
<proteinExistence type="predicted"/>
<evidence type="ECO:0000313" key="2">
    <source>
        <dbReference type="EMBL" id="EYB87653.1"/>
    </source>
</evidence>
<evidence type="ECO:0000313" key="3">
    <source>
        <dbReference type="Proteomes" id="UP000024635"/>
    </source>
</evidence>
<dbReference type="GO" id="GO:0000794">
    <property type="term" value="C:condensed nuclear chromosome"/>
    <property type="evidence" value="ECO:0007669"/>
    <property type="project" value="TreeGrafter"/>
</dbReference>
<evidence type="ECO:0000256" key="1">
    <source>
        <dbReference type="SAM" id="MobiDB-lite"/>
    </source>
</evidence>
<accession>A0A016SAG2</accession>
<dbReference type="OrthoDB" id="5853528at2759"/>
<comment type="caution">
    <text evidence="2">The sequence shown here is derived from an EMBL/GenBank/DDBJ whole genome shotgun (WGS) entry which is preliminary data.</text>
</comment>
<evidence type="ECO:0008006" key="4">
    <source>
        <dbReference type="Google" id="ProtNLM"/>
    </source>
</evidence>